<dbReference type="SUPFAM" id="SSF52467">
    <property type="entry name" value="DHS-like NAD/FAD-binding domain"/>
    <property type="match status" value="1"/>
</dbReference>
<dbReference type="GO" id="GO:0005886">
    <property type="term" value="C:plasma membrane"/>
    <property type="evidence" value="ECO:0007669"/>
    <property type="project" value="TreeGrafter"/>
</dbReference>
<keyword evidence="2 5" id="KW-0479">Metal-binding</keyword>
<feature type="domain" description="Transferrin-like" evidence="9">
    <location>
        <begin position="626"/>
        <end position="759"/>
    </location>
</feature>
<dbReference type="CDD" id="cd01409">
    <property type="entry name" value="SIRT4"/>
    <property type="match status" value="1"/>
</dbReference>
<protein>
    <recommendedName>
        <fullName evidence="5">NAD-dependent protein deacylase</fullName>
        <ecNumber evidence="5">2.3.1.-</ecNumber>
    </recommendedName>
    <alternativeName>
        <fullName evidence="5">Regulatory protein SIR2 homolog</fullName>
    </alternativeName>
</protein>
<evidence type="ECO:0000256" key="5">
    <source>
        <dbReference type="HAMAP-Rule" id="MF_03161"/>
    </source>
</evidence>
<feature type="binding site" evidence="5 6">
    <location>
        <position position="935"/>
    </location>
    <ligand>
        <name>Zn(2+)</name>
        <dbReference type="ChEBI" id="CHEBI:29105"/>
    </ligand>
</feature>
<evidence type="ECO:0000256" key="7">
    <source>
        <dbReference type="SAM" id="MobiDB-lite"/>
    </source>
</evidence>
<dbReference type="AlphaFoldDB" id="A0AAN8MSV9"/>
<dbReference type="GO" id="GO:0005615">
    <property type="term" value="C:extracellular space"/>
    <property type="evidence" value="ECO:0007669"/>
    <property type="project" value="TreeGrafter"/>
</dbReference>
<comment type="catalytic activity">
    <reaction evidence="5">
        <text>N(6)-acetyl-L-lysyl-[protein] + NAD(+) + H2O = 2''-O-acetyl-ADP-D-ribose + nicotinamide + L-lysyl-[protein]</text>
        <dbReference type="Rhea" id="RHEA:43636"/>
        <dbReference type="Rhea" id="RHEA-COMP:9752"/>
        <dbReference type="Rhea" id="RHEA-COMP:10731"/>
        <dbReference type="ChEBI" id="CHEBI:15377"/>
        <dbReference type="ChEBI" id="CHEBI:17154"/>
        <dbReference type="ChEBI" id="CHEBI:29969"/>
        <dbReference type="ChEBI" id="CHEBI:57540"/>
        <dbReference type="ChEBI" id="CHEBI:61930"/>
        <dbReference type="ChEBI" id="CHEBI:83767"/>
        <dbReference type="EC" id="2.3.1.286"/>
    </reaction>
</comment>
<feature type="binding site" evidence="5">
    <location>
        <begin position="1023"/>
        <end position="1025"/>
    </location>
    <ligand>
        <name>NAD(+)</name>
        <dbReference type="ChEBI" id="CHEBI:57540"/>
    </ligand>
</feature>
<keyword evidence="5" id="KW-0496">Mitochondrion</keyword>
<evidence type="ECO:0000256" key="2">
    <source>
        <dbReference type="ARBA" id="ARBA00022723"/>
    </source>
</evidence>
<dbReference type="GO" id="GO:0008270">
    <property type="term" value="F:zinc ion binding"/>
    <property type="evidence" value="ECO:0007669"/>
    <property type="project" value="UniProtKB-UniRule"/>
</dbReference>
<feature type="active site" description="Proton acceptor" evidence="5 6">
    <location>
        <position position="924"/>
    </location>
</feature>
<dbReference type="GO" id="GO:0006826">
    <property type="term" value="P:iron ion transport"/>
    <property type="evidence" value="ECO:0007669"/>
    <property type="project" value="TreeGrafter"/>
</dbReference>
<dbReference type="InterPro" id="IPR026587">
    <property type="entry name" value="Sirtuin_class_II"/>
</dbReference>
<dbReference type="InterPro" id="IPR001156">
    <property type="entry name" value="Transferrin-like_dom"/>
</dbReference>
<dbReference type="SUPFAM" id="SSF53850">
    <property type="entry name" value="Periplasmic binding protein-like II"/>
    <property type="match status" value="2"/>
</dbReference>
<dbReference type="GO" id="GO:0055037">
    <property type="term" value="C:recycling endosome"/>
    <property type="evidence" value="ECO:0007669"/>
    <property type="project" value="TreeGrafter"/>
</dbReference>
<dbReference type="CDD" id="cd13529">
    <property type="entry name" value="PBP2_transferrin"/>
    <property type="match status" value="1"/>
</dbReference>
<evidence type="ECO:0000313" key="11">
    <source>
        <dbReference type="Proteomes" id="UP001356427"/>
    </source>
</evidence>
<keyword evidence="4 5" id="KW-0520">NAD</keyword>
<evidence type="ECO:0000256" key="3">
    <source>
        <dbReference type="ARBA" id="ARBA00022833"/>
    </source>
</evidence>
<comment type="caution">
    <text evidence="10">The sequence shown here is derived from an EMBL/GenBank/DDBJ whole genome shotgun (WGS) entry which is preliminary data.</text>
</comment>
<feature type="binding site" evidence="5">
    <location>
        <begin position="906"/>
        <end position="909"/>
    </location>
    <ligand>
        <name>NAD(+)</name>
        <dbReference type="ChEBI" id="CHEBI:57540"/>
    </ligand>
</feature>
<dbReference type="SMART" id="SM00094">
    <property type="entry name" value="TR_FER"/>
    <property type="match status" value="1"/>
</dbReference>
<comment type="similarity">
    <text evidence="5">Belongs to the sirtuin family. Class II subfamily.</text>
</comment>
<feature type="binding site" evidence="5">
    <location>
        <position position="1067"/>
    </location>
    <ligand>
        <name>NAD(+)</name>
        <dbReference type="ChEBI" id="CHEBI:57540"/>
    </ligand>
</feature>
<feature type="binding site" evidence="5 6">
    <location>
        <position position="986"/>
    </location>
    <ligand>
        <name>Zn(2+)</name>
        <dbReference type="ChEBI" id="CHEBI:29105"/>
    </ligand>
</feature>
<dbReference type="Proteomes" id="UP001356427">
    <property type="component" value="Unassembled WGS sequence"/>
</dbReference>
<dbReference type="HAMAP" id="MF_01967">
    <property type="entry name" value="Sirtuin_ClassII"/>
    <property type="match status" value="1"/>
</dbReference>
<dbReference type="GO" id="GO:0034979">
    <property type="term" value="F:NAD-dependent protein lysine deacetylase activity"/>
    <property type="evidence" value="ECO:0007669"/>
    <property type="project" value="UniProtKB-UniRule"/>
</dbReference>
<feature type="region of interest" description="Disordered" evidence="7">
    <location>
        <begin position="21"/>
        <end position="96"/>
    </location>
</feature>
<dbReference type="Gene3D" id="3.40.190.10">
    <property type="entry name" value="Periplasmic binding protein-like II"/>
    <property type="match status" value="3"/>
</dbReference>
<dbReference type="Gene3D" id="3.30.1600.10">
    <property type="entry name" value="SIR2/SIRT2 'Small Domain"/>
    <property type="match status" value="1"/>
</dbReference>
<evidence type="ECO:0000313" key="10">
    <source>
        <dbReference type="EMBL" id="KAK6319441.1"/>
    </source>
</evidence>
<accession>A0AAN8MSV9</accession>
<feature type="compositionally biased region" description="Low complexity" evidence="7">
    <location>
        <begin position="54"/>
        <end position="66"/>
    </location>
</feature>
<dbReference type="EMBL" id="JAGTTL010000008">
    <property type="protein sequence ID" value="KAK6319441.1"/>
    <property type="molecule type" value="Genomic_DNA"/>
</dbReference>
<dbReference type="InterPro" id="IPR026590">
    <property type="entry name" value="Ssirtuin_cat_dom"/>
</dbReference>
<organism evidence="10 11">
    <name type="scientific">Coregonus suidteri</name>
    <dbReference type="NCBI Taxonomy" id="861788"/>
    <lineage>
        <taxon>Eukaryota</taxon>
        <taxon>Metazoa</taxon>
        <taxon>Chordata</taxon>
        <taxon>Craniata</taxon>
        <taxon>Vertebrata</taxon>
        <taxon>Euteleostomi</taxon>
        <taxon>Actinopterygii</taxon>
        <taxon>Neopterygii</taxon>
        <taxon>Teleostei</taxon>
        <taxon>Protacanthopterygii</taxon>
        <taxon>Salmoniformes</taxon>
        <taxon>Salmonidae</taxon>
        <taxon>Coregoninae</taxon>
        <taxon>Coregonus</taxon>
    </lineage>
</organism>
<dbReference type="PANTHER" id="PTHR11485:SF28">
    <property type="entry name" value="OVOTRANSFERRIN"/>
    <property type="match status" value="1"/>
</dbReference>
<feature type="binding site" evidence="5 6">
    <location>
        <position position="932"/>
    </location>
    <ligand>
        <name>Zn(2+)</name>
        <dbReference type="ChEBI" id="CHEBI:29105"/>
    </ligand>
</feature>
<evidence type="ECO:0000256" key="6">
    <source>
        <dbReference type="PROSITE-ProRule" id="PRU00236"/>
    </source>
</evidence>
<comment type="subcellular location">
    <subcellularLocation>
        <location evidence="5">Mitochondrion matrix</location>
    </subcellularLocation>
</comment>
<dbReference type="Gene3D" id="3.40.50.1220">
    <property type="entry name" value="TPP-binding domain"/>
    <property type="match status" value="1"/>
</dbReference>
<dbReference type="GO" id="GO:0005769">
    <property type="term" value="C:early endosome"/>
    <property type="evidence" value="ECO:0007669"/>
    <property type="project" value="TreeGrafter"/>
</dbReference>
<reference evidence="10 11" key="1">
    <citation type="submission" date="2021-04" db="EMBL/GenBank/DDBJ databases">
        <authorList>
            <person name="De Guttry C."/>
            <person name="Zahm M."/>
            <person name="Klopp C."/>
            <person name="Cabau C."/>
            <person name="Louis A."/>
            <person name="Berthelot C."/>
            <person name="Parey E."/>
            <person name="Roest Crollius H."/>
            <person name="Montfort J."/>
            <person name="Robinson-Rechavi M."/>
            <person name="Bucao C."/>
            <person name="Bouchez O."/>
            <person name="Gislard M."/>
            <person name="Lluch J."/>
            <person name="Milhes M."/>
            <person name="Lampietro C."/>
            <person name="Lopez Roques C."/>
            <person name="Donnadieu C."/>
            <person name="Braasch I."/>
            <person name="Desvignes T."/>
            <person name="Postlethwait J."/>
            <person name="Bobe J."/>
            <person name="Wedekind C."/>
            <person name="Guiguen Y."/>
        </authorList>
    </citation>
    <scope>NUCLEOTIDE SEQUENCE [LARGE SCALE GENOMIC DNA]</scope>
    <source>
        <strain evidence="10">Cs_M1</strain>
        <tissue evidence="10">Blood</tissue>
    </source>
</reference>
<dbReference type="EC" id="2.3.1.-" evidence="5"/>
<gene>
    <name evidence="10" type="ORF">J4Q44_G00106520</name>
</gene>
<feature type="domain" description="Deacetylase sirtuin-type" evidence="8">
    <location>
        <begin position="800"/>
        <end position="1077"/>
    </location>
</feature>
<evidence type="ECO:0000256" key="4">
    <source>
        <dbReference type="ARBA" id="ARBA00023027"/>
    </source>
</evidence>
<feature type="binding site" evidence="5">
    <location>
        <begin position="825"/>
        <end position="845"/>
    </location>
    <ligand>
        <name>NAD(+)</name>
        <dbReference type="ChEBI" id="CHEBI:57540"/>
    </ligand>
</feature>
<feature type="binding site" evidence="5">
    <location>
        <begin position="1049"/>
        <end position="1051"/>
    </location>
    <ligand>
        <name>NAD(+)</name>
        <dbReference type="ChEBI" id="CHEBI:57540"/>
    </ligand>
</feature>
<dbReference type="NCBIfam" id="NF003738">
    <property type="entry name" value="PRK05333.1"/>
    <property type="match status" value="1"/>
</dbReference>
<dbReference type="Pfam" id="PF02146">
    <property type="entry name" value="SIR2"/>
    <property type="match status" value="1"/>
</dbReference>
<dbReference type="GO" id="GO:0070403">
    <property type="term" value="F:NAD+ binding"/>
    <property type="evidence" value="ECO:0007669"/>
    <property type="project" value="UniProtKB-UniRule"/>
</dbReference>
<sequence length="1077" mass="118103">MEGVAQATHMGSFCTNIALHSQEQPWRRGPHPQPYTDSVAQGAGDRTLNHLVATQSSTTSTPGPSDSEPPPCCSLPPHQSRTGTASAPASSPNGLTLWITRPGLPPFSFMTTHTQTKPESDVEDVLTEEEDGVDPTLAWTRELLNIRLDMQCFQQDRKQLQLEEVLRSWLQTSGSEGETEERNTISQELDERWRSILAGCQVNWQSRSLISTAAQPQDRDWDRPFSADLQSMGLLIITQSTLDDRQDHGVPVVSSVLSEARMRAIHAILIIFICLHYGWGKKMRWCTVSEQEQKKCAELAKALVAVLPPAAVAAFARLSCVRAYSTTDCINKIRANRADMVTLDAGEVYTAVKQFGLTAIAKEIYSDGGCILSVAVVRNRTLDVRSLQGQRSCHTGARWTAGWSLPLGFLLSRNYLTWAEEQPLSQAVSAFFNGSCVPGAAAIAPVLCALCQGQKSYIAQRNFHCETAHGEPFYNSQGALRCLKTGAGDVAFVDHTALEGIEESEREEYQLLCTDGTHAPLSHYGSCNLGRGPGQGMVTRLNARKIARKFLVAAQMAFGRRGRERQRFQLFDSAPFGAADLLFKDVTEKLSILEDNKDISQVLGLDYVALLKGLGHEGSSLEDSVVRWCCISNAEQKKCEQWALSIKSDPLVCVRAISVSDCVEKIKRDEVDAVSLDATHAFIAGKCGLVPVVTEYYGKTCVPAEGGAEKEAHLESDVLPSVVGVAVVKRSTRSVFFGNFGGRRSCHGYMYSPAGWLLPFRHTLSLEHNNTSPCDPNQAPVRRASSSVPEGIQSFVPASSTIDAHALEQLQAFLSRATRLFVITGAGLSTESGIPDYRSEGVGLYARTDRRPMQYAEFIRSAKSRQRYWARNYVGWPQFSSHQPNSAHLALQQWEEQGKVHWLVTQNVDALHSKAGHQGLTELHGCAHRVLCLGCGAVSPREDLQKRFKALNPGWGVQAGGVAPDGDVFIEDEQVLHFRVPSCKDCGGILKPEVTFFGDTVIRRTVQFVHERLAESDAVLVAGSSLQVYSGYRFLLAAADQKIPVAILNIGSTRADHLAEFRVSARCGEVLSVIQPH</sequence>
<evidence type="ECO:0000259" key="8">
    <source>
        <dbReference type="PROSITE" id="PS50305"/>
    </source>
</evidence>
<keyword evidence="1 5" id="KW-0808">Transferase</keyword>
<keyword evidence="3 5" id="KW-0862">Zinc</keyword>
<dbReference type="InterPro" id="IPR029035">
    <property type="entry name" value="DHS-like_NAD/FAD-binding_dom"/>
</dbReference>
<comment type="function">
    <text evidence="5">NAD-dependent protein deacylase. Catalyzes the NAD-dependent hydrolysis of acyl groups from lysine residues.</text>
</comment>
<dbReference type="InterPro" id="IPR026591">
    <property type="entry name" value="Sirtuin_cat_small_dom_sf"/>
</dbReference>
<dbReference type="Pfam" id="PF00405">
    <property type="entry name" value="Transferrin"/>
    <property type="match status" value="2"/>
</dbReference>
<feature type="domain" description="Transferrin-like" evidence="9">
    <location>
        <begin position="283"/>
        <end position="616"/>
    </location>
</feature>
<dbReference type="PRINTS" id="PR00422">
    <property type="entry name" value="TRANSFERRIN"/>
</dbReference>
<proteinExistence type="inferred from homology"/>
<dbReference type="InterPro" id="IPR003000">
    <property type="entry name" value="Sirtuin"/>
</dbReference>
<feature type="compositionally biased region" description="Polar residues" evidence="7">
    <location>
        <begin position="81"/>
        <end position="94"/>
    </location>
</feature>
<dbReference type="PROSITE" id="PS50305">
    <property type="entry name" value="SIRTUIN"/>
    <property type="match status" value="1"/>
</dbReference>
<evidence type="ECO:0000256" key="1">
    <source>
        <dbReference type="ARBA" id="ARBA00022679"/>
    </source>
</evidence>
<dbReference type="PROSITE" id="PS51408">
    <property type="entry name" value="TRANSFERRIN_LIKE_4"/>
    <property type="match status" value="2"/>
</dbReference>
<feature type="binding site" evidence="5 6">
    <location>
        <position position="983"/>
    </location>
    <ligand>
        <name>Zn(2+)</name>
        <dbReference type="ChEBI" id="CHEBI:29105"/>
    </ligand>
</feature>
<keyword evidence="11" id="KW-1185">Reference proteome</keyword>
<comment type="cofactor">
    <cofactor evidence="5">
        <name>Zn(2+)</name>
        <dbReference type="ChEBI" id="CHEBI:29105"/>
    </cofactor>
    <text evidence="5">Binds 1 zinc ion per subunit.</text>
</comment>
<dbReference type="PANTHER" id="PTHR11485">
    <property type="entry name" value="TRANSFERRIN"/>
    <property type="match status" value="1"/>
</dbReference>
<name>A0AAN8MSV9_9TELE</name>
<evidence type="ECO:0000259" key="9">
    <source>
        <dbReference type="PROSITE" id="PS51408"/>
    </source>
</evidence>
<dbReference type="GO" id="GO:0005759">
    <property type="term" value="C:mitochondrial matrix"/>
    <property type="evidence" value="ECO:0007669"/>
    <property type="project" value="UniProtKB-SubCell"/>
</dbReference>